<dbReference type="InterPro" id="IPR036034">
    <property type="entry name" value="PDZ_sf"/>
</dbReference>
<proteinExistence type="predicted"/>
<accession>A0A7S3P3Q9</accession>
<dbReference type="AlphaFoldDB" id="A0A7S3P3Q9"/>
<name>A0A7S3P3Q9_9STRA</name>
<dbReference type="EMBL" id="HBIM01009719">
    <property type="protein sequence ID" value="CAE0410751.1"/>
    <property type="molecule type" value="Transcribed_RNA"/>
</dbReference>
<sequence>MVRTIIEGLPSLDEDAATDDANNPVVFDTDSLAFLRRDLEGRSVATTRLASEIGSVVGRPKDARIKSFTYYPIHDADNDADSNATEIEWQLDLVDGKIGRKSRILVQAVDGMLAELSQIEPGDYIQSINDTNIGPKFDAAQAQQHVKTRLATDGYLSIATVNPEGDEVWMQATIIKPRPDMTLADLGMTVWVWGYLCIKSIEKDSIFRHTVLKSTDHIVSVNNIVCDDVTAADFERVIQQLPREITVTVMRRKQRLTGMFR</sequence>
<protein>
    <recommendedName>
        <fullName evidence="2">PDZ domain-containing protein</fullName>
    </recommendedName>
</protein>
<organism evidence="1">
    <name type="scientific">Amphora coffeiformis</name>
    <dbReference type="NCBI Taxonomy" id="265554"/>
    <lineage>
        <taxon>Eukaryota</taxon>
        <taxon>Sar</taxon>
        <taxon>Stramenopiles</taxon>
        <taxon>Ochrophyta</taxon>
        <taxon>Bacillariophyta</taxon>
        <taxon>Bacillariophyceae</taxon>
        <taxon>Bacillariophycidae</taxon>
        <taxon>Thalassiophysales</taxon>
        <taxon>Catenulaceae</taxon>
        <taxon>Amphora</taxon>
    </lineage>
</organism>
<gene>
    <name evidence="1" type="ORF">ACOF00016_LOCUS8196</name>
</gene>
<dbReference type="Gene3D" id="2.30.42.10">
    <property type="match status" value="1"/>
</dbReference>
<evidence type="ECO:0000313" key="1">
    <source>
        <dbReference type="EMBL" id="CAE0410751.1"/>
    </source>
</evidence>
<evidence type="ECO:0008006" key="2">
    <source>
        <dbReference type="Google" id="ProtNLM"/>
    </source>
</evidence>
<dbReference type="SUPFAM" id="SSF50156">
    <property type="entry name" value="PDZ domain-like"/>
    <property type="match status" value="1"/>
</dbReference>
<reference evidence="1" key="1">
    <citation type="submission" date="2021-01" db="EMBL/GenBank/DDBJ databases">
        <authorList>
            <person name="Corre E."/>
            <person name="Pelletier E."/>
            <person name="Niang G."/>
            <person name="Scheremetjew M."/>
            <person name="Finn R."/>
            <person name="Kale V."/>
            <person name="Holt S."/>
            <person name="Cochrane G."/>
            <person name="Meng A."/>
            <person name="Brown T."/>
            <person name="Cohen L."/>
        </authorList>
    </citation>
    <scope>NUCLEOTIDE SEQUENCE</scope>
    <source>
        <strain evidence="1">CCMP127</strain>
    </source>
</reference>